<evidence type="ECO:0000313" key="2">
    <source>
        <dbReference type="Proteomes" id="UP001519460"/>
    </source>
</evidence>
<gene>
    <name evidence="1" type="ORF">BaRGS_00003869</name>
</gene>
<dbReference type="PANTHER" id="PTHR31630">
    <property type="entry name" value="PHYTANOYL-COA DIOXYGENASE-RELATED-RELATED"/>
    <property type="match status" value="1"/>
</dbReference>
<dbReference type="Pfam" id="PF05721">
    <property type="entry name" value="PhyH"/>
    <property type="match status" value="1"/>
</dbReference>
<protein>
    <recommendedName>
        <fullName evidence="3">Phytanoyl-CoA dioxygenase</fullName>
    </recommendedName>
</protein>
<evidence type="ECO:0008006" key="3">
    <source>
        <dbReference type="Google" id="ProtNLM"/>
    </source>
</evidence>
<reference evidence="1 2" key="1">
    <citation type="journal article" date="2023" name="Sci. Data">
        <title>Genome assembly of the Korean intertidal mud-creeper Batillaria attramentaria.</title>
        <authorList>
            <person name="Patra A.K."/>
            <person name="Ho P.T."/>
            <person name="Jun S."/>
            <person name="Lee S.J."/>
            <person name="Kim Y."/>
            <person name="Won Y.J."/>
        </authorList>
    </citation>
    <scope>NUCLEOTIDE SEQUENCE [LARGE SCALE GENOMIC DNA]</scope>
    <source>
        <strain evidence="1">Wonlab-2016</strain>
    </source>
</reference>
<comment type="caution">
    <text evidence="1">The sequence shown here is derived from an EMBL/GenBank/DDBJ whole genome shotgun (WGS) entry which is preliminary data.</text>
</comment>
<dbReference type="EMBL" id="JACVVK020000013">
    <property type="protein sequence ID" value="KAK7504841.1"/>
    <property type="molecule type" value="Genomic_DNA"/>
</dbReference>
<dbReference type="InterPro" id="IPR008775">
    <property type="entry name" value="Phytyl_CoA_dOase-like"/>
</dbReference>
<proteinExistence type="predicted"/>
<dbReference type="Proteomes" id="UP001519460">
    <property type="component" value="Unassembled WGS sequence"/>
</dbReference>
<organism evidence="1 2">
    <name type="scientific">Batillaria attramentaria</name>
    <dbReference type="NCBI Taxonomy" id="370345"/>
    <lineage>
        <taxon>Eukaryota</taxon>
        <taxon>Metazoa</taxon>
        <taxon>Spiralia</taxon>
        <taxon>Lophotrochozoa</taxon>
        <taxon>Mollusca</taxon>
        <taxon>Gastropoda</taxon>
        <taxon>Caenogastropoda</taxon>
        <taxon>Sorbeoconcha</taxon>
        <taxon>Cerithioidea</taxon>
        <taxon>Batillariidae</taxon>
        <taxon>Batillaria</taxon>
    </lineage>
</organism>
<dbReference type="SUPFAM" id="SSF51197">
    <property type="entry name" value="Clavaminate synthase-like"/>
    <property type="match status" value="1"/>
</dbReference>
<name>A0ABD0M0J2_9CAEN</name>
<dbReference type="PANTHER" id="PTHR31630:SF6">
    <property type="entry name" value="PHYTANOYL-COA DIOXYGENASE-RELATED"/>
    <property type="match status" value="1"/>
</dbReference>
<dbReference type="Gene3D" id="2.60.120.620">
    <property type="entry name" value="q2cbj1_9rhob like domain"/>
    <property type="match status" value="1"/>
</dbReference>
<accession>A0ABD0M0J2</accession>
<dbReference type="AlphaFoldDB" id="A0ABD0M0J2"/>
<evidence type="ECO:0000313" key="1">
    <source>
        <dbReference type="EMBL" id="KAK7504841.1"/>
    </source>
</evidence>
<keyword evidence="2" id="KW-1185">Reference proteome</keyword>
<sequence length="304" mass="35358">MITSRHRKELEEKGYTVVEGVLTEGDCDKYRQQYLDWIRDNFDEGTFPITSKGLVRPTYKLGHLAPSWEIRLKCKNAFAQLWGTDRLLSSFDCVAIGRPPEQGVEEFWSDKTCWLHIDESVNPDTSLRCYQGAVYLEHADEDDWTFQVLEGSHKLYEDFWRDHPDEYERSMKTGGGSSHFTPDVLRWWANRRCPPRRLTVPKGSLVLWDSRTAHANANPIRGRKHPDRWRWILILSMWPVSLVGEEGVKLRKKAYDTVTETCHDVRIKPFENLKIPPKHPVTELPEIARTLEARRLAGAEPYPG</sequence>